<keyword evidence="8" id="KW-0966">Cell projection</keyword>
<reference evidence="11" key="1">
    <citation type="journal article" date="2023" name="Mol. Biol. Evol.">
        <title>Third-Generation Sequencing Reveals the Adaptive Role of the Epigenome in Three Deep-Sea Polychaetes.</title>
        <authorList>
            <person name="Perez M."/>
            <person name="Aroh O."/>
            <person name="Sun Y."/>
            <person name="Lan Y."/>
            <person name="Juniper S.K."/>
            <person name="Young C.R."/>
            <person name="Angers B."/>
            <person name="Qian P.Y."/>
        </authorList>
    </citation>
    <scope>NUCLEOTIDE SEQUENCE</scope>
    <source>
        <strain evidence="11">R07B-5</strain>
    </source>
</reference>
<evidence type="ECO:0000259" key="9">
    <source>
        <dbReference type="Pfam" id="PF18198"/>
    </source>
</evidence>
<feature type="domain" description="Dynein heavy chain C-terminal" evidence="10">
    <location>
        <begin position="187"/>
        <end position="612"/>
    </location>
</feature>
<keyword evidence="6" id="KW-0969">Cilium</keyword>
<keyword evidence="7" id="KW-0206">Cytoskeleton</keyword>
<protein>
    <recommendedName>
        <fullName evidence="13">Dynein heavy chain</fullName>
    </recommendedName>
</protein>
<keyword evidence="5" id="KW-0175">Coiled coil</keyword>
<keyword evidence="3" id="KW-0963">Cytoplasm</keyword>
<evidence type="ECO:0000256" key="7">
    <source>
        <dbReference type="ARBA" id="ARBA00023212"/>
    </source>
</evidence>
<comment type="subcellular location">
    <subcellularLocation>
        <location evidence="1">Cell projection</location>
        <location evidence="1">Cilium</location>
    </subcellularLocation>
    <subcellularLocation>
        <location evidence="2">Cytoplasm</location>
        <location evidence="2">Cytoskeleton</location>
    </subcellularLocation>
</comment>
<sequence length="616" mass="69116">MTVEPPQGLKANLLRSFGGGGSGAITQKLYEESCADHPEWRTLLFGLCFFNAVIHERKKYGRLGWNIPYEFSDSDLEVSVLQLEMLLEEQEVIPWPALWYLTGEVTYGGRVTDDMDRRCLHSLLQKFYHPNILQHGYYYSKDKLYHPLPQGFSFTEAKVYIETLPAQDDPEVFGMNENAEKAYLVSQAGTFIETILGVQPRIMKGLIGDGRSSDQIALEIAADMTRSLPTEVDIYDEEVCAALKMLHPLSLADVAKIGMSTDMAFAKTKYKEPTQGKKEKGSSDEASQSLEMAVDKIRSINRSALFTVLRQEIDRFNHLLSVIHQSLKSLQLAIKGEVVMSEKLDEAYNAILKQQVPAHWRQFAYESCKPLAQWVSDLIQRVTFFSGWAKLVTAASEKALRSQLIGTYLQRLQMSRSSNDQESSPGRAWHTQPRFLTAVLQNHARKLGISVDSLTFEFAVMNNSSDTNDSLNDIQRKLDIQQLAFTGHTPPINGVLVFGLYIDGARWDVNAGALSDALPGNRFSKLPQVHFIPNANLSRTTSTNFESPLAMFKSSEQGNEDKRTYECPLYRTSSRAGTLSSTGMSTNFITTVSLPSDHVPEFWVMRGVALLCQLDT</sequence>
<dbReference type="GO" id="GO:0007018">
    <property type="term" value="P:microtubule-based movement"/>
    <property type="evidence" value="ECO:0007669"/>
    <property type="project" value="InterPro"/>
</dbReference>
<proteinExistence type="predicted"/>
<dbReference type="InterPro" id="IPR041658">
    <property type="entry name" value="AAA_lid_11"/>
</dbReference>
<evidence type="ECO:0000256" key="6">
    <source>
        <dbReference type="ARBA" id="ARBA00023069"/>
    </source>
</evidence>
<dbReference type="FunFam" id="3.10.490.20:FF:000005">
    <property type="entry name" value="Dynein axonemal heavy chain 6"/>
    <property type="match status" value="1"/>
</dbReference>
<dbReference type="InterPro" id="IPR041228">
    <property type="entry name" value="Dynein_C"/>
</dbReference>
<dbReference type="GO" id="GO:0005929">
    <property type="term" value="C:cilium"/>
    <property type="evidence" value="ECO:0007669"/>
    <property type="project" value="UniProtKB-SubCell"/>
</dbReference>
<dbReference type="Gene3D" id="1.10.8.720">
    <property type="entry name" value="Region D6 of dynein motor"/>
    <property type="match status" value="1"/>
</dbReference>
<dbReference type="GO" id="GO:0051959">
    <property type="term" value="F:dynein light intermediate chain binding"/>
    <property type="evidence" value="ECO:0007669"/>
    <property type="project" value="InterPro"/>
</dbReference>
<dbReference type="GO" id="GO:0000166">
    <property type="term" value="F:nucleotide binding"/>
    <property type="evidence" value="ECO:0007669"/>
    <property type="project" value="UniProtKB-KW"/>
</dbReference>
<evidence type="ECO:0000256" key="5">
    <source>
        <dbReference type="ARBA" id="ARBA00023054"/>
    </source>
</evidence>
<evidence type="ECO:0000256" key="4">
    <source>
        <dbReference type="ARBA" id="ARBA00022741"/>
    </source>
</evidence>
<evidence type="ECO:0000313" key="12">
    <source>
        <dbReference type="Proteomes" id="UP001209878"/>
    </source>
</evidence>
<dbReference type="FunFam" id="1.10.8.720:FF:000001">
    <property type="entry name" value="dynein heavy chain 7, axonemal"/>
    <property type="match status" value="1"/>
</dbReference>
<evidence type="ECO:0000256" key="3">
    <source>
        <dbReference type="ARBA" id="ARBA00022490"/>
    </source>
</evidence>
<feature type="domain" description="Dynein heavy chain AAA lid" evidence="9">
    <location>
        <begin position="40"/>
        <end position="179"/>
    </location>
</feature>
<name>A0AAD9UFR2_RIDPI</name>
<dbReference type="Gene3D" id="3.10.490.20">
    <property type="match status" value="1"/>
</dbReference>
<evidence type="ECO:0000259" key="10">
    <source>
        <dbReference type="Pfam" id="PF18199"/>
    </source>
</evidence>
<evidence type="ECO:0008006" key="13">
    <source>
        <dbReference type="Google" id="ProtNLM"/>
    </source>
</evidence>
<dbReference type="InterPro" id="IPR026983">
    <property type="entry name" value="DHC"/>
</dbReference>
<dbReference type="PANTHER" id="PTHR22878">
    <property type="entry name" value="DYNEIN HEAVY CHAIN 6, AXONEMAL-LIKE-RELATED"/>
    <property type="match status" value="1"/>
</dbReference>
<keyword evidence="12" id="KW-1185">Reference proteome</keyword>
<dbReference type="Proteomes" id="UP001209878">
    <property type="component" value="Unassembled WGS sequence"/>
</dbReference>
<dbReference type="Pfam" id="PF18198">
    <property type="entry name" value="AAA_lid_11"/>
    <property type="match status" value="1"/>
</dbReference>
<dbReference type="EMBL" id="JAODUO010000153">
    <property type="protein sequence ID" value="KAK2187818.1"/>
    <property type="molecule type" value="Genomic_DNA"/>
</dbReference>
<dbReference type="GO" id="GO:0030286">
    <property type="term" value="C:dynein complex"/>
    <property type="evidence" value="ECO:0007669"/>
    <property type="project" value="InterPro"/>
</dbReference>
<comment type="caution">
    <text evidence="11">The sequence shown here is derived from an EMBL/GenBank/DDBJ whole genome shotgun (WGS) entry which is preliminary data.</text>
</comment>
<dbReference type="InterPro" id="IPR042219">
    <property type="entry name" value="AAA_lid_11_sf"/>
</dbReference>
<dbReference type="Pfam" id="PF18199">
    <property type="entry name" value="Dynein_C"/>
    <property type="match status" value="1"/>
</dbReference>
<organism evidence="11 12">
    <name type="scientific">Ridgeia piscesae</name>
    <name type="common">Tubeworm</name>
    <dbReference type="NCBI Taxonomy" id="27915"/>
    <lineage>
        <taxon>Eukaryota</taxon>
        <taxon>Metazoa</taxon>
        <taxon>Spiralia</taxon>
        <taxon>Lophotrochozoa</taxon>
        <taxon>Annelida</taxon>
        <taxon>Polychaeta</taxon>
        <taxon>Sedentaria</taxon>
        <taxon>Canalipalpata</taxon>
        <taxon>Sabellida</taxon>
        <taxon>Siboglinidae</taxon>
        <taxon>Ridgeia</taxon>
    </lineage>
</organism>
<evidence type="ECO:0000256" key="8">
    <source>
        <dbReference type="ARBA" id="ARBA00023273"/>
    </source>
</evidence>
<dbReference type="InterPro" id="IPR043160">
    <property type="entry name" value="Dynein_C_barrel"/>
</dbReference>
<keyword evidence="4" id="KW-0547">Nucleotide-binding</keyword>
<evidence type="ECO:0000256" key="1">
    <source>
        <dbReference type="ARBA" id="ARBA00004138"/>
    </source>
</evidence>
<dbReference type="AlphaFoldDB" id="A0AAD9UFR2"/>
<dbReference type="GO" id="GO:0045505">
    <property type="term" value="F:dynein intermediate chain binding"/>
    <property type="evidence" value="ECO:0007669"/>
    <property type="project" value="InterPro"/>
</dbReference>
<dbReference type="PANTHER" id="PTHR22878:SF69">
    <property type="entry name" value="DYNEIN HEAVY CHAIN"/>
    <property type="match status" value="1"/>
</dbReference>
<gene>
    <name evidence="11" type="ORF">NP493_153g03013</name>
</gene>
<accession>A0AAD9UFR2</accession>
<dbReference type="Gene3D" id="1.20.1270.280">
    <property type="match status" value="1"/>
</dbReference>
<evidence type="ECO:0000256" key="2">
    <source>
        <dbReference type="ARBA" id="ARBA00004245"/>
    </source>
</evidence>
<evidence type="ECO:0000313" key="11">
    <source>
        <dbReference type="EMBL" id="KAK2187818.1"/>
    </source>
</evidence>